<evidence type="ECO:0000313" key="3">
    <source>
        <dbReference type="EMBL" id="EED87961.1"/>
    </source>
</evidence>
<evidence type="ECO:0000313" key="4">
    <source>
        <dbReference type="Proteomes" id="UP000001449"/>
    </source>
</evidence>
<proteinExistence type="predicted"/>
<evidence type="ECO:0000256" key="1">
    <source>
        <dbReference type="SAM" id="MobiDB-lite"/>
    </source>
</evidence>
<dbReference type="PANTHER" id="PTHR46599:SF3">
    <property type="entry name" value="PIGGYBAC TRANSPOSABLE ELEMENT-DERIVED PROTEIN 4"/>
    <property type="match status" value="1"/>
</dbReference>
<dbReference type="Pfam" id="PF13843">
    <property type="entry name" value="DDE_Tnp_1_7"/>
    <property type="match status" value="1"/>
</dbReference>
<evidence type="ECO:0000259" key="2">
    <source>
        <dbReference type="Pfam" id="PF13843"/>
    </source>
</evidence>
<dbReference type="RefSeq" id="XP_002294601.1">
    <property type="nucleotide sequence ID" value="XM_002294565.1"/>
</dbReference>
<gene>
    <name evidence="3" type="ORF">THAPSDRAFT_11536</name>
</gene>
<dbReference type="HOGENOM" id="CLU_036456_0_0_1"/>
<accession>B8CET9</accession>
<dbReference type="AlphaFoldDB" id="B8CET9"/>
<dbReference type="InParanoid" id="B8CET9"/>
<feature type="compositionally biased region" description="Polar residues" evidence="1">
    <location>
        <begin position="533"/>
        <end position="544"/>
    </location>
</feature>
<dbReference type="eggNOG" id="ENOG502SC5R">
    <property type="taxonomic scope" value="Eukaryota"/>
</dbReference>
<protein>
    <recommendedName>
        <fullName evidence="2">PiggyBac transposable element-derived protein domain-containing protein</fullName>
    </recommendedName>
</protein>
<dbReference type="PaxDb" id="35128-Thaps11536"/>
<sequence length="552" mass="63433">MARKRGGIGAVGKAMARFFHPSKEVEAKCLQECKTYKSHVLEDAIIIGRETCRINRRNQLAYQCRLPFMDGNKIVKEGATPFNDEAAATPILRDASIELRGSHVDPSPSVNASYIYDRDTLAADMARLRAEGIEFDTEQPAPENITNEPLLSTTGKWENLRTYPRRERLTLPEFYRWLGCRFFMACFVGVSPMENWWSQKPIKQFDGAPFPLNDVMSRGRFRAIDAAIRYTGKPPSDFEDKFHHIRNEYHSIVDGDDGKPIMWRIKIQEGKDRPKKADGPWAFPSQFENERKTVKLMLEMTEPIHGTGKIVTMDSGFCVSAGILALHDKGVYGQALIKKRGRYWPRGVPGDEIIKHFEGKQIGEFECFVQEKEGKQFLIQCHKEDKYVCKVMSTHGSMEETDRVAWRIGKDGWSSFKYTEAFTNHCIAKHWVDDVNNRRHAPIGLEDIWATKWWPHRQFTFMLSVAEVNANNSSARALDVSAVHQIVFRKQLAKEMMYNKLTETGGIRHSQIRARKRSWESLDMEHKLMTKPTYTGSWEKTSNASRKKAQSI</sequence>
<dbReference type="KEGG" id="tps:THAPSDRAFT_11536"/>
<reference evidence="3 4" key="2">
    <citation type="journal article" date="2008" name="Nature">
        <title>The Phaeodactylum genome reveals the evolutionary history of diatom genomes.</title>
        <authorList>
            <person name="Bowler C."/>
            <person name="Allen A.E."/>
            <person name="Badger J.H."/>
            <person name="Grimwood J."/>
            <person name="Jabbari K."/>
            <person name="Kuo A."/>
            <person name="Maheswari U."/>
            <person name="Martens C."/>
            <person name="Maumus F."/>
            <person name="Otillar R.P."/>
            <person name="Rayko E."/>
            <person name="Salamov A."/>
            <person name="Vandepoele K."/>
            <person name="Beszteri B."/>
            <person name="Gruber A."/>
            <person name="Heijde M."/>
            <person name="Katinka M."/>
            <person name="Mock T."/>
            <person name="Valentin K."/>
            <person name="Verret F."/>
            <person name="Berges J.A."/>
            <person name="Brownlee C."/>
            <person name="Cadoret J.P."/>
            <person name="Chiovitti A."/>
            <person name="Choi C.J."/>
            <person name="Coesel S."/>
            <person name="De Martino A."/>
            <person name="Detter J.C."/>
            <person name="Durkin C."/>
            <person name="Falciatore A."/>
            <person name="Fournet J."/>
            <person name="Haruta M."/>
            <person name="Huysman M.J."/>
            <person name="Jenkins B.D."/>
            <person name="Jiroutova K."/>
            <person name="Jorgensen R.E."/>
            <person name="Joubert Y."/>
            <person name="Kaplan A."/>
            <person name="Kroger N."/>
            <person name="Kroth P.G."/>
            <person name="La Roche J."/>
            <person name="Lindquist E."/>
            <person name="Lommer M."/>
            <person name="Martin-Jezequel V."/>
            <person name="Lopez P.J."/>
            <person name="Lucas S."/>
            <person name="Mangogna M."/>
            <person name="McGinnis K."/>
            <person name="Medlin L.K."/>
            <person name="Montsant A."/>
            <person name="Oudot-Le Secq M.P."/>
            <person name="Napoli C."/>
            <person name="Obornik M."/>
            <person name="Parker M.S."/>
            <person name="Petit J.L."/>
            <person name="Porcel B.M."/>
            <person name="Poulsen N."/>
            <person name="Robison M."/>
            <person name="Rychlewski L."/>
            <person name="Rynearson T.A."/>
            <person name="Schmutz J."/>
            <person name="Shapiro H."/>
            <person name="Siaut M."/>
            <person name="Stanley M."/>
            <person name="Sussman M.R."/>
            <person name="Taylor A.R."/>
            <person name="Vardi A."/>
            <person name="von Dassow P."/>
            <person name="Vyverman W."/>
            <person name="Willis A."/>
            <person name="Wyrwicz L.S."/>
            <person name="Rokhsar D.S."/>
            <person name="Weissenbach J."/>
            <person name="Armbrust E.V."/>
            <person name="Green B.R."/>
            <person name="Van de Peer Y."/>
            <person name="Grigoriev I.V."/>
        </authorList>
    </citation>
    <scope>NUCLEOTIDE SEQUENCE [LARGE SCALE GENOMIC DNA]</scope>
    <source>
        <strain evidence="3 4">CCMP1335</strain>
    </source>
</reference>
<dbReference type="Proteomes" id="UP000001449">
    <property type="component" value="Chromosome 20"/>
</dbReference>
<feature type="domain" description="PiggyBac transposable element-derived protein" evidence="2">
    <location>
        <begin position="239"/>
        <end position="470"/>
    </location>
</feature>
<reference evidence="3 4" key="1">
    <citation type="journal article" date="2004" name="Science">
        <title>The genome of the diatom Thalassiosira pseudonana: ecology, evolution, and metabolism.</title>
        <authorList>
            <person name="Armbrust E.V."/>
            <person name="Berges J.A."/>
            <person name="Bowler C."/>
            <person name="Green B.R."/>
            <person name="Martinez D."/>
            <person name="Putnam N.H."/>
            <person name="Zhou S."/>
            <person name="Allen A.E."/>
            <person name="Apt K.E."/>
            <person name="Bechner M."/>
            <person name="Brzezinski M.A."/>
            <person name="Chaal B.K."/>
            <person name="Chiovitti A."/>
            <person name="Davis A.K."/>
            <person name="Demarest M.S."/>
            <person name="Detter J.C."/>
            <person name="Glavina T."/>
            <person name="Goodstein D."/>
            <person name="Hadi M.Z."/>
            <person name="Hellsten U."/>
            <person name="Hildebrand M."/>
            <person name="Jenkins B.D."/>
            <person name="Jurka J."/>
            <person name="Kapitonov V.V."/>
            <person name="Kroger N."/>
            <person name="Lau W.W."/>
            <person name="Lane T.W."/>
            <person name="Larimer F.W."/>
            <person name="Lippmeier J.C."/>
            <person name="Lucas S."/>
            <person name="Medina M."/>
            <person name="Montsant A."/>
            <person name="Obornik M."/>
            <person name="Parker M.S."/>
            <person name="Palenik B."/>
            <person name="Pazour G.J."/>
            <person name="Richardson P.M."/>
            <person name="Rynearson T.A."/>
            <person name="Saito M.A."/>
            <person name="Schwartz D.C."/>
            <person name="Thamatrakoln K."/>
            <person name="Valentin K."/>
            <person name="Vardi A."/>
            <person name="Wilkerson F.P."/>
            <person name="Rokhsar D.S."/>
        </authorList>
    </citation>
    <scope>NUCLEOTIDE SEQUENCE [LARGE SCALE GENOMIC DNA]</scope>
    <source>
        <strain evidence="3 4">CCMP1335</strain>
    </source>
</reference>
<dbReference type="EMBL" id="CM000652">
    <property type="protein sequence ID" value="EED87961.1"/>
    <property type="molecule type" value="Genomic_DNA"/>
</dbReference>
<feature type="region of interest" description="Disordered" evidence="1">
    <location>
        <begin position="533"/>
        <end position="552"/>
    </location>
</feature>
<name>B8CET9_THAPS</name>
<dbReference type="InterPro" id="IPR029526">
    <property type="entry name" value="PGBD"/>
</dbReference>
<dbReference type="GeneID" id="7443367"/>
<dbReference type="PANTHER" id="PTHR46599">
    <property type="entry name" value="PIGGYBAC TRANSPOSABLE ELEMENT-DERIVED PROTEIN 4"/>
    <property type="match status" value="1"/>
</dbReference>
<organism evidence="3 4">
    <name type="scientific">Thalassiosira pseudonana</name>
    <name type="common">Marine diatom</name>
    <name type="synonym">Cyclotella nana</name>
    <dbReference type="NCBI Taxonomy" id="35128"/>
    <lineage>
        <taxon>Eukaryota</taxon>
        <taxon>Sar</taxon>
        <taxon>Stramenopiles</taxon>
        <taxon>Ochrophyta</taxon>
        <taxon>Bacillariophyta</taxon>
        <taxon>Coscinodiscophyceae</taxon>
        <taxon>Thalassiosirophycidae</taxon>
        <taxon>Thalassiosirales</taxon>
        <taxon>Thalassiosiraceae</taxon>
        <taxon>Thalassiosira</taxon>
    </lineage>
</organism>
<keyword evidence="4" id="KW-1185">Reference proteome</keyword>